<evidence type="ECO:0000256" key="7">
    <source>
        <dbReference type="HAMAP-Rule" id="MF_01374"/>
    </source>
</evidence>
<dbReference type="EMBL" id="JADIKK010000008">
    <property type="protein sequence ID" value="MFK2879640.1"/>
    <property type="molecule type" value="Genomic_DNA"/>
</dbReference>
<keyword evidence="4 7" id="KW-0479">Metal-binding</keyword>
<dbReference type="Proteomes" id="UP001620339">
    <property type="component" value="Unassembled WGS sequence"/>
</dbReference>
<name>A0ABW8J4M0_9GAMM</name>
<dbReference type="Pfam" id="PF00753">
    <property type="entry name" value="Lactamase_B"/>
    <property type="match status" value="1"/>
</dbReference>
<keyword evidence="12" id="KW-1185">Reference proteome</keyword>
<evidence type="ECO:0000256" key="6">
    <source>
        <dbReference type="ARBA" id="ARBA00022833"/>
    </source>
</evidence>
<comment type="catalytic activity">
    <reaction evidence="1 7">
        <text>an S-(2-hydroxyacyl)glutathione + H2O = a 2-hydroxy carboxylate + glutathione + H(+)</text>
        <dbReference type="Rhea" id="RHEA:21864"/>
        <dbReference type="ChEBI" id="CHEBI:15377"/>
        <dbReference type="ChEBI" id="CHEBI:15378"/>
        <dbReference type="ChEBI" id="CHEBI:57925"/>
        <dbReference type="ChEBI" id="CHEBI:58896"/>
        <dbReference type="ChEBI" id="CHEBI:71261"/>
        <dbReference type="EC" id="3.1.2.6"/>
    </reaction>
</comment>
<dbReference type="Gene3D" id="3.60.15.10">
    <property type="entry name" value="Ribonuclease Z/Hydroxyacylglutathione hydrolase-like"/>
    <property type="match status" value="1"/>
</dbReference>
<evidence type="ECO:0000313" key="11">
    <source>
        <dbReference type="EMBL" id="MFK2879640.1"/>
    </source>
</evidence>
<dbReference type="PANTHER" id="PTHR43705">
    <property type="entry name" value="HYDROXYACYLGLUTATHIONE HYDROLASE"/>
    <property type="match status" value="1"/>
</dbReference>
<evidence type="ECO:0000313" key="9">
    <source>
        <dbReference type="EMBL" id="MFK2875621.1"/>
    </source>
</evidence>
<sequence>MHLVPLPALADNYIWLLHDDAGNAIVVDPGDDAPVEQALASRGLRLRAILLTHHHADHIGGAAALRQRHGASVYAPEDAHIEAATVRVRDGESIALSEPRANYKVIAVPGHTLSHVAYYGEGVLLAGDTLFSMGCGRLFEGTPAQMLASLDRLAALPAATLLCCGHEYTAANGRFAHEIEPGNAALSARRQEVAALRARQHPSLPVTMASELATNPFLRIDEPAVIAWCERQVGRAEDRIARFASVRAAKDVFRA</sequence>
<feature type="binding site" evidence="7">
    <location>
        <position position="55"/>
    </location>
    <ligand>
        <name>Zn(2+)</name>
        <dbReference type="ChEBI" id="CHEBI:29105"/>
        <label>1</label>
    </ligand>
</feature>
<dbReference type="InterPro" id="IPR032282">
    <property type="entry name" value="HAGH_C"/>
</dbReference>
<comment type="cofactor">
    <cofactor evidence="7">
        <name>Zn(2+)</name>
        <dbReference type="ChEBI" id="CHEBI:29105"/>
    </cofactor>
    <text evidence="7">Binds 2 Zn(2+) ions per subunit.</text>
</comment>
<dbReference type="InterPro" id="IPR001018">
    <property type="entry name" value="Beta-lactamase_class-B_CS"/>
</dbReference>
<comment type="subunit">
    <text evidence="7">Monomer.</text>
</comment>
<dbReference type="SMART" id="SM00849">
    <property type="entry name" value="Lactamase_B"/>
    <property type="match status" value="1"/>
</dbReference>
<evidence type="ECO:0000256" key="1">
    <source>
        <dbReference type="ARBA" id="ARBA00001623"/>
    </source>
</evidence>
<keyword evidence="6 7" id="KW-0862">Zinc</keyword>
<evidence type="ECO:0000256" key="4">
    <source>
        <dbReference type="ARBA" id="ARBA00022723"/>
    </source>
</evidence>
<feature type="binding site" evidence="7">
    <location>
        <position position="58"/>
    </location>
    <ligand>
        <name>Zn(2+)</name>
        <dbReference type="ChEBI" id="CHEBI:29105"/>
        <label>2</label>
    </ligand>
</feature>
<keyword evidence="5 7" id="KW-0378">Hydrolase</keyword>
<reference evidence="10 12" key="1">
    <citation type="submission" date="2020-10" db="EMBL/GenBank/DDBJ databases">
        <title>Phylogeny of dyella-like bacteria.</title>
        <authorList>
            <person name="Fu J."/>
        </authorList>
    </citation>
    <scope>NUCLEOTIDE SEQUENCE [LARGE SCALE GENOMIC DNA]</scope>
    <source>
        <strain evidence="10 12">KACC 19113</strain>
    </source>
</reference>
<organism evidence="10 12">
    <name type="scientific">Rhodanobacter hydrolyticus</name>
    <dbReference type="NCBI Taxonomy" id="2250595"/>
    <lineage>
        <taxon>Bacteria</taxon>
        <taxon>Pseudomonadati</taxon>
        <taxon>Pseudomonadota</taxon>
        <taxon>Gammaproteobacteria</taxon>
        <taxon>Lysobacterales</taxon>
        <taxon>Rhodanobacteraceae</taxon>
        <taxon>Rhodanobacter</taxon>
    </lineage>
</organism>
<comment type="pathway">
    <text evidence="2 7">Secondary metabolite metabolism; methylglyoxal degradation; (R)-lactate from methylglyoxal: step 2/2.</text>
</comment>
<dbReference type="InterPro" id="IPR050110">
    <property type="entry name" value="Glyoxalase_II_hydrolase"/>
</dbReference>
<evidence type="ECO:0000313" key="12">
    <source>
        <dbReference type="Proteomes" id="UP001620339"/>
    </source>
</evidence>
<comment type="caution">
    <text evidence="10">The sequence shown here is derived from an EMBL/GenBank/DDBJ whole genome shotgun (WGS) entry which is preliminary data.</text>
</comment>
<dbReference type="Pfam" id="PF16123">
    <property type="entry name" value="HAGH_C"/>
    <property type="match status" value="1"/>
</dbReference>
<feature type="domain" description="Metallo-beta-lactamase" evidence="8">
    <location>
        <begin position="11"/>
        <end position="166"/>
    </location>
</feature>
<accession>A0ABW8J4M0</accession>
<dbReference type="InterPro" id="IPR001279">
    <property type="entry name" value="Metallo-B-lactamas"/>
</dbReference>
<dbReference type="InterPro" id="IPR036866">
    <property type="entry name" value="RibonucZ/Hydroxyglut_hydro"/>
</dbReference>
<feature type="binding site" evidence="7">
    <location>
        <position position="128"/>
    </location>
    <ligand>
        <name>Zn(2+)</name>
        <dbReference type="ChEBI" id="CHEBI:29105"/>
        <label>2</label>
    </ligand>
</feature>
<dbReference type="EC" id="3.1.2.6" evidence="7"/>
<dbReference type="GO" id="GO:0004416">
    <property type="term" value="F:hydroxyacylglutathione hydrolase activity"/>
    <property type="evidence" value="ECO:0007669"/>
    <property type="project" value="UniProtKB-EC"/>
</dbReference>
<proteinExistence type="inferred from homology"/>
<dbReference type="InterPro" id="IPR017782">
    <property type="entry name" value="Hydroxyacylglutathione_Hdrlase"/>
</dbReference>
<feature type="binding site" evidence="7">
    <location>
        <position position="53"/>
    </location>
    <ligand>
        <name>Zn(2+)</name>
        <dbReference type="ChEBI" id="CHEBI:29105"/>
        <label>1</label>
    </ligand>
</feature>
<comment type="function">
    <text evidence="7">Thiolesterase that catalyzes the hydrolysis of S-D-lactoyl-glutathione to form glutathione and D-lactic acid.</text>
</comment>
<dbReference type="SUPFAM" id="SSF56281">
    <property type="entry name" value="Metallo-hydrolase/oxidoreductase"/>
    <property type="match status" value="1"/>
</dbReference>
<dbReference type="HAMAP" id="MF_01374">
    <property type="entry name" value="Glyoxalase_2"/>
    <property type="match status" value="1"/>
</dbReference>
<evidence type="ECO:0000256" key="2">
    <source>
        <dbReference type="ARBA" id="ARBA00004963"/>
    </source>
</evidence>
<evidence type="ECO:0000313" key="10">
    <source>
        <dbReference type="EMBL" id="MFK2876074.1"/>
    </source>
</evidence>
<evidence type="ECO:0000256" key="5">
    <source>
        <dbReference type="ARBA" id="ARBA00022801"/>
    </source>
</evidence>
<dbReference type="NCBIfam" id="TIGR03413">
    <property type="entry name" value="GSH_gloB"/>
    <property type="match status" value="1"/>
</dbReference>
<comment type="similarity">
    <text evidence="3 7">Belongs to the metallo-beta-lactamase superfamily. Glyoxalase II family.</text>
</comment>
<feature type="binding site" evidence="7">
    <location>
        <position position="128"/>
    </location>
    <ligand>
        <name>Zn(2+)</name>
        <dbReference type="ChEBI" id="CHEBI:29105"/>
        <label>1</label>
    </ligand>
</feature>
<evidence type="ECO:0000256" key="3">
    <source>
        <dbReference type="ARBA" id="ARBA00006759"/>
    </source>
</evidence>
<gene>
    <name evidence="7 10" type="primary">gloB</name>
    <name evidence="9" type="ORF">ISP25_00835</name>
    <name evidence="10" type="ORF">ISP25_03195</name>
    <name evidence="11" type="ORF">ISP25_21455</name>
</gene>
<dbReference type="PIRSF" id="PIRSF005457">
    <property type="entry name" value="Glx"/>
    <property type="match status" value="1"/>
</dbReference>
<dbReference type="InterPro" id="IPR035680">
    <property type="entry name" value="Clx_II_MBL"/>
</dbReference>
<evidence type="ECO:0000259" key="8">
    <source>
        <dbReference type="SMART" id="SM00849"/>
    </source>
</evidence>
<dbReference type="PROSITE" id="PS00743">
    <property type="entry name" value="BETA_LACTAMASE_B_1"/>
    <property type="match status" value="1"/>
</dbReference>
<protein>
    <recommendedName>
        <fullName evidence="7">Hydroxyacylglutathione hydrolase</fullName>
        <ecNumber evidence="7">3.1.2.6</ecNumber>
    </recommendedName>
    <alternativeName>
        <fullName evidence="7">Glyoxalase II</fullName>
        <shortName evidence="7">Glx II</shortName>
    </alternativeName>
</protein>
<dbReference type="PANTHER" id="PTHR43705:SF1">
    <property type="entry name" value="HYDROXYACYLGLUTATHIONE HYDROLASE GLOB"/>
    <property type="match status" value="1"/>
</dbReference>
<feature type="binding site" evidence="7">
    <location>
        <position position="166"/>
    </location>
    <ligand>
        <name>Zn(2+)</name>
        <dbReference type="ChEBI" id="CHEBI:29105"/>
        <label>2</label>
    </ligand>
</feature>
<dbReference type="CDD" id="cd07723">
    <property type="entry name" value="hydroxyacylglutathione_hydrolase_MBL-fold"/>
    <property type="match status" value="1"/>
</dbReference>
<feature type="binding site" evidence="7">
    <location>
        <position position="111"/>
    </location>
    <ligand>
        <name>Zn(2+)</name>
        <dbReference type="ChEBI" id="CHEBI:29105"/>
        <label>1</label>
    </ligand>
</feature>
<dbReference type="EMBL" id="JADIKK010000008">
    <property type="protein sequence ID" value="MFK2876074.1"/>
    <property type="molecule type" value="Genomic_DNA"/>
</dbReference>
<dbReference type="RefSeq" id="WP_404611617.1">
    <property type="nucleotide sequence ID" value="NZ_JADIKK010000007.1"/>
</dbReference>
<feature type="binding site" evidence="7">
    <location>
        <position position="57"/>
    </location>
    <ligand>
        <name>Zn(2+)</name>
        <dbReference type="ChEBI" id="CHEBI:29105"/>
        <label>2</label>
    </ligand>
</feature>
<dbReference type="EMBL" id="JADIKK010000007">
    <property type="protein sequence ID" value="MFK2875621.1"/>
    <property type="molecule type" value="Genomic_DNA"/>
</dbReference>